<accession>A0ABW9GYU1</accession>
<dbReference type="InterPro" id="IPR050259">
    <property type="entry name" value="SDR"/>
</dbReference>
<dbReference type="SMART" id="SM00822">
    <property type="entry name" value="PKS_KR"/>
    <property type="match status" value="1"/>
</dbReference>
<reference evidence="4 5" key="1">
    <citation type="journal article" date="2016" name="Int. J. Syst. Evol. Microbiol.">
        <title>Peptococcus simiae sp. nov., isolated from rhesus macaque faeces and emended description of the genus Peptococcus.</title>
        <authorList>
            <person name="Shkoporov A.N."/>
            <person name="Efimov B.A."/>
            <person name="Kondova I."/>
            <person name="Ouwerling B."/>
            <person name="Chaplin A.V."/>
            <person name="Shcherbakova V.A."/>
            <person name="Langermans J.A.M."/>
        </authorList>
    </citation>
    <scope>NUCLEOTIDE SEQUENCE [LARGE SCALE GENOMIC DNA]</scope>
    <source>
        <strain evidence="4 5">M108</strain>
    </source>
</reference>
<comment type="similarity">
    <text evidence="1">Belongs to the short-chain dehydrogenases/reductases (SDR) family.</text>
</comment>
<proteinExistence type="inferred from homology"/>
<dbReference type="PROSITE" id="PS00061">
    <property type="entry name" value="ADH_SHORT"/>
    <property type="match status" value="1"/>
</dbReference>
<dbReference type="InterPro" id="IPR002347">
    <property type="entry name" value="SDR_fam"/>
</dbReference>
<dbReference type="PRINTS" id="PR00081">
    <property type="entry name" value="GDHRDH"/>
</dbReference>
<keyword evidence="2" id="KW-0753">Steroid metabolism</keyword>
<keyword evidence="4" id="KW-0251">Elongation factor</keyword>
<dbReference type="EMBL" id="JBJUVG010000006">
    <property type="protein sequence ID" value="MFM9413787.1"/>
    <property type="molecule type" value="Genomic_DNA"/>
</dbReference>
<feature type="domain" description="Ketoreductase" evidence="3">
    <location>
        <begin position="5"/>
        <end position="199"/>
    </location>
</feature>
<evidence type="ECO:0000313" key="4">
    <source>
        <dbReference type="EMBL" id="MFM9413787.1"/>
    </source>
</evidence>
<dbReference type="InterPro" id="IPR036291">
    <property type="entry name" value="NAD(P)-bd_dom_sf"/>
</dbReference>
<comment type="caution">
    <text evidence="4">The sequence shown here is derived from an EMBL/GenBank/DDBJ whole genome shotgun (WGS) entry which is preliminary data.</text>
</comment>
<keyword evidence="4" id="KW-0648">Protein biosynthesis</keyword>
<name>A0ABW9GYU1_9FIRM</name>
<dbReference type="Gene3D" id="3.40.50.720">
    <property type="entry name" value="NAD(P)-binding Rossmann-like Domain"/>
    <property type="match status" value="1"/>
</dbReference>
<dbReference type="Pfam" id="PF13561">
    <property type="entry name" value="adh_short_C2"/>
    <property type="match status" value="1"/>
</dbReference>
<dbReference type="InterPro" id="IPR057326">
    <property type="entry name" value="KR_dom"/>
</dbReference>
<dbReference type="PANTHER" id="PTHR42879">
    <property type="entry name" value="3-OXOACYL-(ACYL-CARRIER-PROTEIN) REDUCTASE"/>
    <property type="match status" value="1"/>
</dbReference>
<dbReference type="CDD" id="cd05233">
    <property type="entry name" value="SDR_c"/>
    <property type="match status" value="1"/>
</dbReference>
<dbReference type="RefSeq" id="WP_408977403.1">
    <property type="nucleotide sequence ID" value="NZ_JBJUVG010000006.1"/>
</dbReference>
<dbReference type="PANTHER" id="PTHR42879:SF2">
    <property type="entry name" value="3-OXOACYL-[ACYL-CARRIER-PROTEIN] REDUCTASE FABG"/>
    <property type="match status" value="1"/>
</dbReference>
<dbReference type="SUPFAM" id="SSF51735">
    <property type="entry name" value="NAD(P)-binding Rossmann-fold domains"/>
    <property type="match status" value="1"/>
</dbReference>
<dbReference type="NCBIfam" id="NF047420">
    <property type="entry name" value="EF_P_mod_YmfI"/>
    <property type="match status" value="1"/>
</dbReference>
<organism evidence="4 5">
    <name type="scientific">Peptococcus simiae</name>
    <dbReference type="NCBI Taxonomy" id="1643805"/>
    <lineage>
        <taxon>Bacteria</taxon>
        <taxon>Bacillati</taxon>
        <taxon>Bacillota</taxon>
        <taxon>Clostridia</taxon>
        <taxon>Eubacteriales</taxon>
        <taxon>Peptococcaceae</taxon>
        <taxon>Peptococcus</taxon>
    </lineage>
</organism>
<evidence type="ECO:0000256" key="2">
    <source>
        <dbReference type="ARBA" id="ARBA00023221"/>
    </source>
</evidence>
<dbReference type="PRINTS" id="PR00080">
    <property type="entry name" value="SDRFAMILY"/>
</dbReference>
<keyword evidence="5" id="KW-1185">Reference proteome</keyword>
<dbReference type="Proteomes" id="UP001631949">
    <property type="component" value="Unassembled WGS sequence"/>
</dbReference>
<dbReference type="GO" id="GO:0003746">
    <property type="term" value="F:translation elongation factor activity"/>
    <property type="evidence" value="ECO:0007669"/>
    <property type="project" value="UniProtKB-KW"/>
</dbReference>
<dbReference type="InterPro" id="IPR020904">
    <property type="entry name" value="Sc_DH/Rdtase_CS"/>
</dbReference>
<evidence type="ECO:0000313" key="5">
    <source>
        <dbReference type="Proteomes" id="UP001631949"/>
    </source>
</evidence>
<evidence type="ECO:0000259" key="3">
    <source>
        <dbReference type="SMART" id="SM00822"/>
    </source>
</evidence>
<sequence length="245" mass="25902">MQNKKSVVVSGATGGIGAAIVRDLAQAGWQVFAGYRQNLAKAQALAAAFPDQVIPIQVDVRQEASVDRLFQVIDEVLAHEPLEALVNAAGIDHYGLLQDLDMAHWEDILATNVTGSFLMARAALPQLIQAKHGSILNISSIWGARGAACEVAYSTSKGAVDAFTKALAQELAPSQIRVNALAPGVVATAMFDHLSPDDQAFTLAEIPFGRPATADEIAKYARFLLSDEAAYMTGQVITVAGGFVI</sequence>
<gene>
    <name evidence="4" type="primary">ymfI</name>
    <name evidence="4" type="ORF">ACKQTC_05365</name>
</gene>
<protein>
    <submittedName>
        <fullName evidence="4">Elongation factor P 5-aminopentanone reductase</fullName>
    </submittedName>
</protein>
<evidence type="ECO:0000256" key="1">
    <source>
        <dbReference type="ARBA" id="ARBA00006484"/>
    </source>
</evidence>
<keyword evidence="2" id="KW-0443">Lipid metabolism</keyword>